<protein>
    <submittedName>
        <fullName evidence="8">Efflux transporter</fullName>
    </submittedName>
</protein>
<keyword evidence="9" id="KW-1185">Reference proteome</keyword>
<dbReference type="EMBL" id="JQBT01000033">
    <property type="protein sequence ID" value="KRN78672.1"/>
    <property type="molecule type" value="Genomic_DNA"/>
</dbReference>
<dbReference type="AlphaFoldDB" id="A0A0R2JNC3"/>
<name>A0A0R2JNC3_9LACO</name>
<keyword evidence="3" id="KW-1003">Cell membrane</keyword>
<dbReference type="RefSeq" id="WP_056997701.1">
    <property type="nucleotide sequence ID" value="NZ_FUXS01000002.1"/>
</dbReference>
<evidence type="ECO:0000256" key="6">
    <source>
        <dbReference type="ARBA" id="ARBA00023136"/>
    </source>
</evidence>
<evidence type="ECO:0000256" key="2">
    <source>
        <dbReference type="ARBA" id="ARBA00022448"/>
    </source>
</evidence>
<evidence type="ECO:0000256" key="4">
    <source>
        <dbReference type="ARBA" id="ARBA00022692"/>
    </source>
</evidence>
<dbReference type="GO" id="GO:0042910">
    <property type="term" value="F:xenobiotic transmembrane transporter activity"/>
    <property type="evidence" value="ECO:0007669"/>
    <property type="project" value="InterPro"/>
</dbReference>
<proteinExistence type="predicted"/>
<evidence type="ECO:0000256" key="1">
    <source>
        <dbReference type="ARBA" id="ARBA00004651"/>
    </source>
</evidence>
<feature type="transmembrane region" description="Helical" evidence="7">
    <location>
        <begin position="54"/>
        <end position="80"/>
    </location>
</feature>
<keyword evidence="5 7" id="KW-1133">Transmembrane helix</keyword>
<feature type="transmembrane region" description="Helical" evidence="7">
    <location>
        <begin position="388"/>
        <end position="408"/>
    </location>
</feature>
<evidence type="ECO:0000313" key="9">
    <source>
        <dbReference type="Proteomes" id="UP000051565"/>
    </source>
</evidence>
<dbReference type="PATRIC" id="fig|1122148.6.peg.973"/>
<dbReference type="InterPro" id="IPR002528">
    <property type="entry name" value="MATE_fam"/>
</dbReference>
<gene>
    <name evidence="8" type="ORF">IV52_GL000949</name>
</gene>
<feature type="transmembrane region" description="Helical" evidence="7">
    <location>
        <begin position="134"/>
        <end position="153"/>
    </location>
</feature>
<dbReference type="GeneID" id="61249916"/>
<feature type="transmembrane region" description="Helical" evidence="7">
    <location>
        <begin position="92"/>
        <end position="114"/>
    </location>
</feature>
<dbReference type="GO" id="GO:0005886">
    <property type="term" value="C:plasma membrane"/>
    <property type="evidence" value="ECO:0007669"/>
    <property type="project" value="UniProtKB-SubCell"/>
</dbReference>
<evidence type="ECO:0000256" key="7">
    <source>
        <dbReference type="SAM" id="Phobius"/>
    </source>
</evidence>
<accession>A0A0R2JNC3</accession>
<feature type="transmembrane region" description="Helical" evidence="7">
    <location>
        <begin position="12"/>
        <end position="34"/>
    </location>
</feature>
<feature type="transmembrane region" description="Helical" evidence="7">
    <location>
        <begin position="314"/>
        <end position="335"/>
    </location>
</feature>
<dbReference type="InterPro" id="IPR048279">
    <property type="entry name" value="MdtK-like"/>
</dbReference>
<dbReference type="PIRSF" id="PIRSF006603">
    <property type="entry name" value="DinF"/>
    <property type="match status" value="1"/>
</dbReference>
<feature type="transmembrane region" description="Helical" evidence="7">
    <location>
        <begin position="414"/>
        <end position="432"/>
    </location>
</feature>
<keyword evidence="4 7" id="KW-0812">Transmembrane</keyword>
<dbReference type="PANTHER" id="PTHR43823">
    <property type="entry name" value="SPORULATION PROTEIN YKVU"/>
    <property type="match status" value="1"/>
</dbReference>
<comment type="subcellular location">
    <subcellularLocation>
        <location evidence="1">Cell membrane</location>
        <topology evidence="1">Multi-pass membrane protein</topology>
    </subcellularLocation>
</comment>
<dbReference type="GO" id="GO:0015297">
    <property type="term" value="F:antiporter activity"/>
    <property type="evidence" value="ECO:0007669"/>
    <property type="project" value="InterPro"/>
</dbReference>
<keyword evidence="6 7" id="KW-0472">Membrane</keyword>
<dbReference type="InterPro" id="IPR051327">
    <property type="entry name" value="MATE_MepA_subfamily"/>
</dbReference>
<feature type="transmembrane region" description="Helical" evidence="7">
    <location>
        <begin position="355"/>
        <end position="376"/>
    </location>
</feature>
<evidence type="ECO:0000256" key="3">
    <source>
        <dbReference type="ARBA" id="ARBA00022475"/>
    </source>
</evidence>
<feature type="transmembrane region" description="Helical" evidence="7">
    <location>
        <begin position="190"/>
        <end position="213"/>
    </location>
</feature>
<feature type="transmembrane region" description="Helical" evidence="7">
    <location>
        <begin position="234"/>
        <end position="254"/>
    </location>
</feature>
<feature type="transmembrane region" description="Helical" evidence="7">
    <location>
        <begin position="260"/>
        <end position="281"/>
    </location>
</feature>
<sequence>MNNNLETMSISKLLNMLIFPSLITVLVSGSYNIIDGIFIGQKLGVMVNSANAFTFMIYAIVYSFSALVSQGASSLLTIYAGKKDKVKFKQTLIQGIMLSILISIIQALLIWFFLSQIMCLLGADAKYFKFITEFTLVFLLGSPFYFVAHTLLYDIRAEGKIKNVLIINVIAFFTNLTFGSFLILKLNLGFTGSALATIIANIVICVLSGFYYLPYLKNSVKITKIFDFSSSLKILSMGLPFFLTSSFSVILLSFYNRIAIAYGGIYGLAALSVVSSIYRYVISLMNAITTGVQPVISYNYGAGLNLRVKKSLNYSLKVATIFTLILFFLLELFAANITELFNPHDIAFVTYAAKALQIVMLSLPLQGIINIGTSYFQYIENAKVSTSLVILRQVVFQVPLAFLLSHIISINGLWFSYVLSDILIFIVIIYLIRANYKKIAY</sequence>
<keyword evidence="2" id="KW-0813">Transport</keyword>
<dbReference type="Proteomes" id="UP000051565">
    <property type="component" value="Unassembled WGS sequence"/>
</dbReference>
<reference evidence="8 9" key="1">
    <citation type="journal article" date="2015" name="Genome Announc.">
        <title>Expanding the biotechnology potential of lactobacilli through comparative genomics of 213 strains and associated genera.</title>
        <authorList>
            <person name="Sun Z."/>
            <person name="Harris H.M."/>
            <person name="McCann A."/>
            <person name="Guo C."/>
            <person name="Argimon S."/>
            <person name="Zhang W."/>
            <person name="Yang X."/>
            <person name="Jeffery I.B."/>
            <person name="Cooney J.C."/>
            <person name="Kagawa T.F."/>
            <person name="Liu W."/>
            <person name="Song Y."/>
            <person name="Salvetti E."/>
            <person name="Wrobel A."/>
            <person name="Rasinkangas P."/>
            <person name="Parkhill J."/>
            <person name="Rea M.C."/>
            <person name="O'Sullivan O."/>
            <person name="Ritari J."/>
            <person name="Douillard F.P."/>
            <person name="Paul Ross R."/>
            <person name="Yang R."/>
            <person name="Briner A.E."/>
            <person name="Felis G.E."/>
            <person name="de Vos W.M."/>
            <person name="Barrangou R."/>
            <person name="Klaenhammer T.R."/>
            <person name="Caufield P.W."/>
            <person name="Cui Y."/>
            <person name="Zhang H."/>
            <person name="O'Toole P.W."/>
        </authorList>
    </citation>
    <scope>NUCLEOTIDE SEQUENCE [LARGE SCALE GENOMIC DNA]</scope>
    <source>
        <strain evidence="8 9">DSM 20690</strain>
    </source>
</reference>
<evidence type="ECO:0000256" key="5">
    <source>
        <dbReference type="ARBA" id="ARBA00022989"/>
    </source>
</evidence>
<dbReference type="Pfam" id="PF01554">
    <property type="entry name" value="MatE"/>
    <property type="match status" value="2"/>
</dbReference>
<feature type="transmembrane region" description="Helical" evidence="7">
    <location>
        <begin position="165"/>
        <end position="184"/>
    </location>
</feature>
<evidence type="ECO:0000313" key="8">
    <source>
        <dbReference type="EMBL" id="KRN78672.1"/>
    </source>
</evidence>
<dbReference type="PANTHER" id="PTHR43823:SF3">
    <property type="entry name" value="MULTIDRUG EXPORT PROTEIN MEPA"/>
    <property type="match status" value="1"/>
</dbReference>
<dbReference type="OrthoDB" id="9811110at2"/>
<dbReference type="STRING" id="53444.AYR59_03365"/>
<organism evidence="8 9">
    <name type="scientific">Fructilactobacillus lindneri DSM 20690 = JCM 11027</name>
    <dbReference type="NCBI Taxonomy" id="1122148"/>
    <lineage>
        <taxon>Bacteria</taxon>
        <taxon>Bacillati</taxon>
        <taxon>Bacillota</taxon>
        <taxon>Bacilli</taxon>
        <taxon>Lactobacillales</taxon>
        <taxon>Lactobacillaceae</taxon>
        <taxon>Fructilactobacillus</taxon>
    </lineage>
</organism>
<comment type="caution">
    <text evidence="8">The sequence shown here is derived from an EMBL/GenBank/DDBJ whole genome shotgun (WGS) entry which is preliminary data.</text>
</comment>